<dbReference type="GO" id="GO:0009073">
    <property type="term" value="P:aromatic amino acid family biosynthetic process"/>
    <property type="evidence" value="ECO:0007669"/>
    <property type="project" value="UniProtKB-KW"/>
</dbReference>
<dbReference type="SUPFAM" id="SSF51735">
    <property type="entry name" value="NAD(P)-binding Rossmann-fold domains"/>
    <property type="match status" value="1"/>
</dbReference>
<dbReference type="EMBL" id="CP026923">
    <property type="protein sequence ID" value="AVG24075.1"/>
    <property type="molecule type" value="Genomic_DNA"/>
</dbReference>
<dbReference type="InterPro" id="IPR046346">
    <property type="entry name" value="Aminoacid_DH-like_N_sf"/>
</dbReference>
<dbReference type="EC" id="1.1.1.25" evidence="4"/>
<dbReference type="SUPFAM" id="SSF53223">
    <property type="entry name" value="Aminoacid dehydrogenase-like, N-terminal domain"/>
    <property type="match status" value="1"/>
</dbReference>
<keyword evidence="2" id="KW-0057">Aromatic amino acid biosynthesis</keyword>
<dbReference type="InterPro" id="IPR036291">
    <property type="entry name" value="NAD(P)-bd_dom_sf"/>
</dbReference>
<dbReference type="KEGG" id="psai:C3B54_111110"/>
<dbReference type="CDD" id="cd01065">
    <property type="entry name" value="NAD_bind_Shikimate_DH"/>
    <property type="match status" value="1"/>
</dbReference>
<dbReference type="InterPro" id="IPR022893">
    <property type="entry name" value="Shikimate_DH_fam"/>
</dbReference>
<evidence type="ECO:0000256" key="1">
    <source>
        <dbReference type="ARBA" id="ARBA00004871"/>
    </source>
</evidence>
<dbReference type="InterPro" id="IPR013708">
    <property type="entry name" value="Shikimate_DH-bd_N"/>
</dbReference>
<keyword evidence="2" id="KW-0028">Amino-acid biosynthesis</keyword>
<dbReference type="GO" id="GO:0009423">
    <property type="term" value="P:chorismate biosynthetic process"/>
    <property type="evidence" value="ECO:0007669"/>
    <property type="project" value="TreeGrafter"/>
</dbReference>
<proteinExistence type="predicted"/>
<accession>A0A2L2BQY5</accession>
<dbReference type="AlphaFoldDB" id="A0A2L2BQY5"/>
<evidence type="ECO:0000256" key="2">
    <source>
        <dbReference type="ARBA" id="ARBA00023141"/>
    </source>
</evidence>
<evidence type="ECO:0000259" key="3">
    <source>
        <dbReference type="Pfam" id="PF08501"/>
    </source>
</evidence>
<name>A0A2L2BQY5_9MICO</name>
<evidence type="ECO:0000313" key="4">
    <source>
        <dbReference type="EMBL" id="AVG24075.1"/>
    </source>
</evidence>
<comment type="pathway">
    <text evidence="1">Metabolic intermediate biosynthesis; chorismate biosynthesis; chorismate from D-erythrose 4-phosphate and phosphoenolpyruvate: step 4/7.</text>
</comment>
<dbReference type="Pfam" id="PF08501">
    <property type="entry name" value="Shikimate_dh_N"/>
    <property type="match status" value="1"/>
</dbReference>
<dbReference type="GO" id="GO:0050661">
    <property type="term" value="F:NADP binding"/>
    <property type="evidence" value="ECO:0007669"/>
    <property type="project" value="TreeGrafter"/>
</dbReference>
<sequence>MPSTASNLRFEVWGSPIRHSRSPELHQAAYRVLGLDWTYRRQEVTEEQFPQDFSSLAPEVGGLSLTMPLKEVILGHVADHRGPVDLLHAANTAVKNADGWWLDNTDWWGAWRTLQDCGGTAHQKVWLLGAGATARAVVFALAEDRPEHLTLVVRSPERARITRVLGETLGLSLSVATFDDLPTEAADWVISTLPGGVAPEAPGLARQAHSAKLFDIAYDPWPSGLATAWQESPHPVVSGMSMLVYQALGQLRAFIQGDSQERLKRENEVLEAMWQAIGPTPGADVAQPSVEE</sequence>
<organism evidence="4 5">
    <name type="scientific">Pontimonas salivibrio</name>
    <dbReference type="NCBI Taxonomy" id="1159327"/>
    <lineage>
        <taxon>Bacteria</taxon>
        <taxon>Bacillati</taxon>
        <taxon>Actinomycetota</taxon>
        <taxon>Actinomycetes</taxon>
        <taxon>Micrococcales</taxon>
        <taxon>Microbacteriaceae</taxon>
        <taxon>Pontimonas</taxon>
    </lineage>
</organism>
<dbReference type="PANTHER" id="PTHR21089:SF1">
    <property type="entry name" value="BIFUNCTIONAL 3-DEHYDROQUINATE DEHYDRATASE_SHIKIMATE DEHYDROGENASE, CHLOROPLASTIC"/>
    <property type="match status" value="1"/>
</dbReference>
<dbReference type="Gene3D" id="3.40.50.720">
    <property type="entry name" value="NAD(P)-binding Rossmann-like Domain"/>
    <property type="match status" value="1"/>
</dbReference>
<dbReference type="Gene3D" id="3.40.50.10860">
    <property type="entry name" value="Leucine Dehydrogenase, chain A, domain 1"/>
    <property type="match status" value="1"/>
</dbReference>
<dbReference type="Proteomes" id="UP000243077">
    <property type="component" value="Chromosome"/>
</dbReference>
<dbReference type="GO" id="GO:0005829">
    <property type="term" value="C:cytosol"/>
    <property type="evidence" value="ECO:0007669"/>
    <property type="project" value="TreeGrafter"/>
</dbReference>
<reference evidence="4 5" key="1">
    <citation type="submission" date="2018-02" db="EMBL/GenBank/DDBJ databases">
        <title>Complete genome of the streamlined marine actinobacterium Pontimonas salivibrio CL-TW6 adapted to coastal planktonic lifestype.</title>
        <authorList>
            <person name="Cho B.C."/>
            <person name="Hardies S.C."/>
            <person name="Jang G.I."/>
            <person name="Hwang C.Y."/>
        </authorList>
    </citation>
    <scope>NUCLEOTIDE SEQUENCE [LARGE SCALE GENOMIC DNA]</scope>
    <source>
        <strain evidence="4 5">CL-TW6</strain>
    </source>
</reference>
<dbReference type="GO" id="GO:0004764">
    <property type="term" value="F:shikimate 3-dehydrogenase (NADP+) activity"/>
    <property type="evidence" value="ECO:0007669"/>
    <property type="project" value="UniProtKB-EC"/>
</dbReference>
<keyword evidence="5" id="KW-1185">Reference proteome</keyword>
<feature type="domain" description="Shikimate dehydrogenase substrate binding N-terminal" evidence="3">
    <location>
        <begin position="12"/>
        <end position="92"/>
    </location>
</feature>
<gene>
    <name evidence="4" type="ORF">C3B54_111110</name>
</gene>
<evidence type="ECO:0000313" key="5">
    <source>
        <dbReference type="Proteomes" id="UP000243077"/>
    </source>
</evidence>
<dbReference type="GO" id="GO:0019632">
    <property type="term" value="P:shikimate metabolic process"/>
    <property type="evidence" value="ECO:0007669"/>
    <property type="project" value="TreeGrafter"/>
</dbReference>
<protein>
    <submittedName>
        <fullName evidence="4">Shikimate dehydrogenase</fullName>
        <ecNumber evidence="4">1.1.1.25</ecNumber>
    </submittedName>
</protein>
<keyword evidence="4" id="KW-0560">Oxidoreductase</keyword>
<dbReference type="PANTHER" id="PTHR21089">
    <property type="entry name" value="SHIKIMATE DEHYDROGENASE"/>
    <property type="match status" value="1"/>
</dbReference>